<name>A0AAF0AWB6_9SCHI</name>
<dbReference type="AlphaFoldDB" id="A0AAF0AWB6"/>
<sequence>MANAPEGYSSDPESKDPNDQKGPAEVFKTAKHFKGDVEEAVGKVIRDGTIWEKGKTMKGHIESPAEAYCSTLQTQNSSM</sequence>
<protein>
    <submittedName>
        <fullName evidence="2">Uncharacterized protein</fullName>
    </submittedName>
</protein>
<accession>A0AAF0AWB6</accession>
<evidence type="ECO:0000313" key="3">
    <source>
        <dbReference type="Proteomes" id="UP001212411"/>
    </source>
</evidence>
<proteinExistence type="predicted"/>
<dbReference type="KEGG" id="som:SOMG_00051"/>
<keyword evidence="3" id="KW-1185">Reference proteome</keyword>
<feature type="region of interest" description="Disordered" evidence="1">
    <location>
        <begin position="1"/>
        <end position="25"/>
    </location>
</feature>
<reference evidence="2 3" key="1">
    <citation type="journal article" date="2023" name="G3 (Bethesda)">
        <title>A high-quality reference genome for the fission yeast Schizosaccharomyces osmophilus.</title>
        <authorList>
            <person name="Jia G.S."/>
            <person name="Zhang W.C."/>
            <person name="Liang Y."/>
            <person name="Liu X.H."/>
            <person name="Rhind N."/>
            <person name="Pidoux A."/>
            <person name="Brysch-Herzberg M."/>
            <person name="Du L.L."/>
        </authorList>
    </citation>
    <scope>NUCLEOTIDE SEQUENCE [LARGE SCALE GENOMIC DNA]</scope>
    <source>
        <strain evidence="2 3">CBS 15793</strain>
    </source>
</reference>
<evidence type="ECO:0000313" key="2">
    <source>
        <dbReference type="EMBL" id="WBW72754.1"/>
    </source>
</evidence>
<dbReference type="GeneID" id="80873539"/>
<dbReference type="EMBL" id="CP115611">
    <property type="protein sequence ID" value="WBW72754.1"/>
    <property type="molecule type" value="Genomic_DNA"/>
</dbReference>
<gene>
    <name evidence="2" type="ORF">SOMG_00051</name>
</gene>
<dbReference type="RefSeq" id="XP_056036997.1">
    <property type="nucleotide sequence ID" value="XM_056178850.1"/>
</dbReference>
<evidence type="ECO:0000256" key="1">
    <source>
        <dbReference type="SAM" id="MobiDB-lite"/>
    </source>
</evidence>
<dbReference type="Proteomes" id="UP001212411">
    <property type="component" value="Chromosome 1"/>
</dbReference>
<organism evidence="2 3">
    <name type="scientific">Schizosaccharomyces osmophilus</name>
    <dbReference type="NCBI Taxonomy" id="2545709"/>
    <lineage>
        <taxon>Eukaryota</taxon>
        <taxon>Fungi</taxon>
        <taxon>Dikarya</taxon>
        <taxon>Ascomycota</taxon>
        <taxon>Taphrinomycotina</taxon>
        <taxon>Schizosaccharomycetes</taxon>
        <taxon>Schizosaccharomycetales</taxon>
        <taxon>Schizosaccharomycetaceae</taxon>
        <taxon>Schizosaccharomyces</taxon>
    </lineage>
</organism>